<evidence type="ECO:0008006" key="3">
    <source>
        <dbReference type="Google" id="ProtNLM"/>
    </source>
</evidence>
<evidence type="ECO:0000313" key="2">
    <source>
        <dbReference type="Proteomes" id="UP001056756"/>
    </source>
</evidence>
<dbReference type="Proteomes" id="UP001056756">
    <property type="component" value="Chromosome"/>
</dbReference>
<dbReference type="EMBL" id="CP097899">
    <property type="protein sequence ID" value="URN95081.1"/>
    <property type="molecule type" value="Genomic_DNA"/>
</dbReference>
<name>A0A9J6ZH77_9BACL</name>
<reference evidence="1" key="1">
    <citation type="submission" date="2022-05" db="EMBL/GenBank/DDBJ databases">
        <title>Novel bacterial taxa in a minimal lignocellulolytic consortium and its capacity to transform plastics disclosed by genome-resolved metagenomics.</title>
        <authorList>
            <person name="Rodriguez C.A.D."/>
            <person name="Diaz-Garcia L."/>
            <person name="Herrera K."/>
            <person name="Tarazona N.A."/>
            <person name="Sproer C."/>
            <person name="Overmann J."/>
            <person name="Jimenez D.J."/>
        </authorList>
    </citation>
    <scope>NUCLEOTIDE SEQUENCE</scope>
    <source>
        <strain evidence="1">MAG5</strain>
    </source>
</reference>
<accession>A0A9J6ZH77</accession>
<gene>
    <name evidence="1" type="ORF">NAG76_02140</name>
</gene>
<organism evidence="1 2">
    <name type="scientific">Candidatus Pristimantibacillus lignocellulolyticus</name>
    <dbReference type="NCBI Taxonomy" id="2994561"/>
    <lineage>
        <taxon>Bacteria</taxon>
        <taxon>Bacillati</taxon>
        <taxon>Bacillota</taxon>
        <taxon>Bacilli</taxon>
        <taxon>Bacillales</taxon>
        <taxon>Paenibacillaceae</taxon>
        <taxon>Candidatus Pristimantibacillus</taxon>
    </lineage>
</organism>
<proteinExistence type="predicted"/>
<protein>
    <recommendedName>
        <fullName evidence="3">NERD domain-containing protein</fullName>
    </recommendedName>
</protein>
<dbReference type="KEGG" id="plig:NAG76_02140"/>
<evidence type="ECO:0000313" key="1">
    <source>
        <dbReference type="EMBL" id="URN95081.1"/>
    </source>
</evidence>
<dbReference type="AlphaFoldDB" id="A0A9J6ZH77"/>
<sequence>MDFSRYIDLDRFKSTILSKSDDNNYDPIIEAERRADEYLTYLFENTLYLLVKNQIHDEAKNLLVKYFGCYKNLEIASVEDEFDDLERQEIEALFLPDHIDISIKENNLVVLKMLSDKLIKKIISNLQIYSKEQLLKIFYTNASILSYLSIHSNNWGSGGVDINQMNLIAEALSIVMDNYKDEATNFIGTEKKTMEFLVHLLLNSDAEFNAQNINSTENLMEILVYVRLLLYIEQLKSNHSLIYKSGSSIRIIDNHLIVSEPFAIRFRDYMKNASEEKINISSAEVNYIFKEFEKRRGYSPFLLEDYLFNYDEKFLETRTMAAFIEEEALIRDIQYKSKQQKEVVQQLLNDLTLKSMQRETLIKEVFSNNRIFRTPIIKISSFYLVSYQMLLEASNYFRYRILKNELDTNLNRSLNNLVKENFNEIGLHYLKDIIVERNLIGEINFSLNNNNKCKHIFQNQKDLPQEVDCYFIVKNQLYIIELKNRDLQRSLFEVSKSIDKAKKDLQKLSRLKKVIFESKRIMEDVFNSEFDDINIYITHKYPHFLDGTYDTEHEVNIMSFENFLKYFKKIKSY</sequence>